<evidence type="ECO:0000313" key="3">
    <source>
        <dbReference type="Proteomes" id="UP000829196"/>
    </source>
</evidence>
<dbReference type="PANTHER" id="PTHR31635">
    <property type="entry name" value="REVERSE TRANSCRIPTASE DOMAIN-CONTAINING PROTEIN-RELATED"/>
    <property type="match status" value="1"/>
</dbReference>
<gene>
    <name evidence="2" type="ORF">KFK09_026436</name>
</gene>
<evidence type="ECO:0000259" key="1">
    <source>
        <dbReference type="Pfam" id="PF00078"/>
    </source>
</evidence>
<dbReference type="SUPFAM" id="SSF56672">
    <property type="entry name" value="DNA/RNA polymerases"/>
    <property type="match status" value="1"/>
</dbReference>
<evidence type="ECO:0000313" key="2">
    <source>
        <dbReference type="EMBL" id="KAI0492170.1"/>
    </source>
</evidence>
<dbReference type="EMBL" id="JAGYWB010000018">
    <property type="protein sequence ID" value="KAI0492170.1"/>
    <property type="molecule type" value="Genomic_DNA"/>
</dbReference>
<dbReference type="InterPro" id="IPR036691">
    <property type="entry name" value="Endo/exonu/phosph_ase_sf"/>
</dbReference>
<dbReference type="SUPFAM" id="SSF56219">
    <property type="entry name" value="DNase I-like"/>
    <property type="match status" value="1"/>
</dbReference>
<feature type="domain" description="Reverse transcriptase" evidence="1">
    <location>
        <begin position="441"/>
        <end position="573"/>
    </location>
</feature>
<accession>A0A8T3A7I4</accession>
<organism evidence="2 3">
    <name type="scientific">Dendrobium nobile</name>
    <name type="common">Orchid</name>
    <dbReference type="NCBI Taxonomy" id="94219"/>
    <lineage>
        <taxon>Eukaryota</taxon>
        <taxon>Viridiplantae</taxon>
        <taxon>Streptophyta</taxon>
        <taxon>Embryophyta</taxon>
        <taxon>Tracheophyta</taxon>
        <taxon>Spermatophyta</taxon>
        <taxon>Magnoliopsida</taxon>
        <taxon>Liliopsida</taxon>
        <taxon>Asparagales</taxon>
        <taxon>Orchidaceae</taxon>
        <taxon>Epidendroideae</taxon>
        <taxon>Malaxideae</taxon>
        <taxon>Dendrobiinae</taxon>
        <taxon>Dendrobium</taxon>
    </lineage>
</organism>
<comment type="caution">
    <text evidence="2">The sequence shown here is derived from an EMBL/GenBank/DDBJ whole genome shotgun (WGS) entry which is preliminary data.</text>
</comment>
<dbReference type="Gene3D" id="3.60.10.10">
    <property type="entry name" value="Endonuclease/exonuclease/phosphatase"/>
    <property type="match status" value="1"/>
</dbReference>
<dbReference type="PANTHER" id="PTHR31635:SF196">
    <property type="entry name" value="REVERSE TRANSCRIPTASE DOMAIN-CONTAINING PROTEIN-RELATED"/>
    <property type="match status" value="1"/>
</dbReference>
<dbReference type="InterPro" id="IPR000477">
    <property type="entry name" value="RT_dom"/>
</dbReference>
<dbReference type="CDD" id="cd01650">
    <property type="entry name" value="RT_nLTR_like"/>
    <property type="match status" value="1"/>
</dbReference>
<sequence length="596" mass="69079">MYLKEVVRDQIIFFIGLMETKMKNIDRKDVDGLIGKDWDYFHFPADGLSGGTLVLWNITVMSFVIIESSFQMIVRDLSIPNMGLWKVATVYGSRCCKEWELLWSQLSCCMDSSTPFIIGGDFNCVLNKEDKRGGMRVASDHSPIAFKMDDKVHIKSKTIKFEDTWRSYPAARSIVYHAWRKNDFGDEGMVLQRKISRTLKDLFFWSKNKCKDLNVLNEELKKEILDLQHKEVVGIDWSAQDLLLLRSKIQYRNVTLKRLSTWWNQRAKERRHVDGDKNSKMFHSFSTARRNGNRVNQIKDMQNKMQVEDDEIEKVFIQHFEAKWKSRDCELAGWPEICENQKLTSEEVAPLNSDFTVGELQQLVFQQGNNRSPDWKDSLIVLIAKVKNPVLPSNYRPISFCRINYKIEASILVNWLKKCIPKLITEEQMAFIPDVRFSIIINGKNSKWINACSGFRQGCPLSPFLYIMCSQLMSNSLDQRGQSLGIQLSPRGPRITHLMYADDVLIFSHASKVLAKTLKAIVEDFCKWMGQRINVNKSYIIFGQSVSYPMKKKLAKVFGFKVVKELKYLGIKISLNRLRVAGFQYLLINSMDRLNA</sequence>
<keyword evidence="3" id="KW-1185">Reference proteome</keyword>
<dbReference type="InterPro" id="IPR043502">
    <property type="entry name" value="DNA/RNA_pol_sf"/>
</dbReference>
<dbReference type="Proteomes" id="UP000829196">
    <property type="component" value="Unassembled WGS sequence"/>
</dbReference>
<name>A0A8T3A7I4_DENNO</name>
<dbReference type="AlphaFoldDB" id="A0A8T3A7I4"/>
<reference evidence="2" key="1">
    <citation type="journal article" date="2022" name="Front. Genet.">
        <title>Chromosome-Scale Assembly of the Dendrobium nobile Genome Provides Insights Into the Molecular Mechanism of the Biosynthesis of the Medicinal Active Ingredient of Dendrobium.</title>
        <authorList>
            <person name="Xu Q."/>
            <person name="Niu S.-C."/>
            <person name="Li K.-L."/>
            <person name="Zheng P.-J."/>
            <person name="Zhang X.-J."/>
            <person name="Jia Y."/>
            <person name="Liu Y."/>
            <person name="Niu Y.-X."/>
            <person name="Yu L.-H."/>
            <person name="Chen D.-F."/>
            <person name="Zhang G.-Q."/>
        </authorList>
    </citation>
    <scope>NUCLEOTIDE SEQUENCE</scope>
    <source>
        <tissue evidence="2">Leaf</tissue>
    </source>
</reference>
<dbReference type="OrthoDB" id="1002131at2759"/>
<dbReference type="Pfam" id="PF00078">
    <property type="entry name" value="RVT_1"/>
    <property type="match status" value="1"/>
</dbReference>
<proteinExistence type="predicted"/>
<protein>
    <recommendedName>
        <fullName evidence="1">Reverse transcriptase domain-containing protein</fullName>
    </recommendedName>
</protein>